<dbReference type="Gene3D" id="2.40.50.1020">
    <property type="entry name" value="LytTr DNA-binding domain"/>
    <property type="match status" value="1"/>
</dbReference>
<feature type="domain" description="HTH LytTR-type" evidence="5">
    <location>
        <begin position="133"/>
        <end position="233"/>
    </location>
</feature>
<reference evidence="6" key="2">
    <citation type="journal article" date="2021" name="PeerJ">
        <title>Extensive microbial diversity within the chicken gut microbiome revealed by metagenomics and culture.</title>
        <authorList>
            <person name="Gilroy R."/>
            <person name="Ravi A."/>
            <person name="Getino M."/>
            <person name="Pursley I."/>
            <person name="Horton D.L."/>
            <person name="Alikhan N.F."/>
            <person name="Baker D."/>
            <person name="Gharbi K."/>
            <person name="Hall N."/>
            <person name="Watson M."/>
            <person name="Adriaenssens E.M."/>
            <person name="Foster-Nyarko E."/>
            <person name="Jarju S."/>
            <person name="Secka A."/>
            <person name="Antonio M."/>
            <person name="Oren A."/>
            <person name="Chaudhuri R.R."/>
            <person name="La Ragione R."/>
            <person name="Hildebrand F."/>
            <person name="Pallen M.J."/>
        </authorList>
    </citation>
    <scope>NUCLEOTIDE SEQUENCE</scope>
    <source>
        <strain evidence="6">ChiHjej9B8-7071</strain>
    </source>
</reference>
<evidence type="ECO:0000313" key="6">
    <source>
        <dbReference type="EMBL" id="HIR09258.1"/>
    </source>
</evidence>
<dbReference type="SUPFAM" id="SSF52172">
    <property type="entry name" value="CheY-like"/>
    <property type="match status" value="1"/>
</dbReference>
<organism evidence="6 7">
    <name type="scientific">Candidatus Avoscillospira stercoripullorum</name>
    <dbReference type="NCBI Taxonomy" id="2840709"/>
    <lineage>
        <taxon>Bacteria</taxon>
        <taxon>Bacillati</taxon>
        <taxon>Bacillota</taxon>
        <taxon>Clostridia</taxon>
        <taxon>Eubacteriales</taxon>
        <taxon>Oscillospiraceae</taxon>
        <taxon>Oscillospiraceae incertae sedis</taxon>
        <taxon>Candidatus Avoscillospira</taxon>
    </lineage>
</organism>
<dbReference type="Pfam" id="PF04397">
    <property type="entry name" value="LytTR"/>
    <property type="match status" value="1"/>
</dbReference>
<reference evidence="6" key="1">
    <citation type="submission" date="2020-10" db="EMBL/GenBank/DDBJ databases">
        <authorList>
            <person name="Gilroy R."/>
        </authorList>
    </citation>
    <scope>NUCLEOTIDE SEQUENCE</scope>
    <source>
        <strain evidence="6">ChiHjej9B8-7071</strain>
    </source>
</reference>
<dbReference type="Proteomes" id="UP000824258">
    <property type="component" value="Unassembled WGS sequence"/>
</dbReference>
<dbReference type="PANTHER" id="PTHR37299:SF1">
    <property type="entry name" value="STAGE 0 SPORULATION PROTEIN A HOMOLOG"/>
    <property type="match status" value="1"/>
</dbReference>
<evidence type="ECO:0000259" key="4">
    <source>
        <dbReference type="PROSITE" id="PS50110"/>
    </source>
</evidence>
<dbReference type="PROSITE" id="PS50110">
    <property type="entry name" value="RESPONSE_REGULATORY"/>
    <property type="match status" value="1"/>
</dbReference>
<name>A0A9D1A8Z8_9FIRM</name>
<dbReference type="AlphaFoldDB" id="A0A9D1A8Z8"/>
<dbReference type="PANTHER" id="PTHR37299">
    <property type="entry name" value="TRANSCRIPTIONAL REGULATOR-RELATED"/>
    <property type="match status" value="1"/>
</dbReference>
<evidence type="ECO:0000256" key="1">
    <source>
        <dbReference type="ARBA" id="ARBA00018672"/>
    </source>
</evidence>
<dbReference type="GO" id="GO:0000156">
    <property type="term" value="F:phosphorelay response regulator activity"/>
    <property type="evidence" value="ECO:0007669"/>
    <property type="project" value="InterPro"/>
</dbReference>
<dbReference type="InterPro" id="IPR011006">
    <property type="entry name" value="CheY-like_superfamily"/>
</dbReference>
<dbReference type="Gene3D" id="3.40.50.2300">
    <property type="match status" value="1"/>
</dbReference>
<dbReference type="InterPro" id="IPR001789">
    <property type="entry name" value="Sig_transdc_resp-reg_receiver"/>
</dbReference>
<feature type="domain" description="Response regulatory" evidence="4">
    <location>
        <begin position="5"/>
        <end position="123"/>
    </location>
</feature>
<sequence length="242" mass="27590">MKVFQIAAVEDNPTDRTWLSNKLEEYCKSRHVPYVLSCFSSGEAFLETLKTRRFHIVFMDIYLSGISGVEAAQTLRSRDQNCKLVFLTSSEDFMRQGFSLNSAHYLVKPVQDEDFAQAMENCRVRRECQVPSLEVTIGQQPLELDTRDILYLDIEGRTVVIHTVEGALPAGRSFSAIAELLLSDERFLPCNRGLLVNMDYIADQDGNDFLLLDGTRLPMARRRKHELLTQYRSYVFGTMGGT</sequence>
<keyword evidence="3" id="KW-0597">Phosphoprotein</keyword>
<evidence type="ECO:0000259" key="5">
    <source>
        <dbReference type="PROSITE" id="PS50930"/>
    </source>
</evidence>
<dbReference type="EMBL" id="DVGD01000072">
    <property type="protein sequence ID" value="HIR09258.1"/>
    <property type="molecule type" value="Genomic_DNA"/>
</dbReference>
<dbReference type="InterPro" id="IPR007492">
    <property type="entry name" value="LytTR_DNA-bd_dom"/>
</dbReference>
<evidence type="ECO:0000256" key="3">
    <source>
        <dbReference type="PROSITE-ProRule" id="PRU00169"/>
    </source>
</evidence>
<accession>A0A9D1A8Z8</accession>
<dbReference type="InterPro" id="IPR046947">
    <property type="entry name" value="LytR-like"/>
</dbReference>
<dbReference type="PROSITE" id="PS50930">
    <property type="entry name" value="HTH_LYTTR"/>
    <property type="match status" value="1"/>
</dbReference>
<protein>
    <recommendedName>
        <fullName evidence="1">Stage 0 sporulation protein A homolog</fullName>
    </recommendedName>
</protein>
<dbReference type="GO" id="GO:0003677">
    <property type="term" value="F:DNA binding"/>
    <property type="evidence" value="ECO:0007669"/>
    <property type="project" value="InterPro"/>
</dbReference>
<comment type="caution">
    <text evidence="6">The sequence shown here is derived from an EMBL/GenBank/DDBJ whole genome shotgun (WGS) entry which is preliminary data.</text>
</comment>
<dbReference type="SMART" id="SM00850">
    <property type="entry name" value="LytTR"/>
    <property type="match status" value="1"/>
</dbReference>
<feature type="modified residue" description="4-aspartylphosphate" evidence="3">
    <location>
        <position position="60"/>
    </location>
</feature>
<evidence type="ECO:0000313" key="7">
    <source>
        <dbReference type="Proteomes" id="UP000824258"/>
    </source>
</evidence>
<dbReference type="SMART" id="SM00448">
    <property type="entry name" value="REC"/>
    <property type="match status" value="1"/>
</dbReference>
<comment type="function">
    <text evidence="2">May play the central regulatory role in sporulation. It may be an element of the effector pathway responsible for the activation of sporulation genes in response to nutritional stress. Spo0A may act in concert with spo0H (a sigma factor) to control the expression of some genes that are critical to the sporulation process.</text>
</comment>
<evidence type="ECO:0000256" key="2">
    <source>
        <dbReference type="ARBA" id="ARBA00024867"/>
    </source>
</evidence>
<dbReference type="Pfam" id="PF00072">
    <property type="entry name" value="Response_reg"/>
    <property type="match status" value="1"/>
</dbReference>
<gene>
    <name evidence="6" type="ORF">IAA70_02515</name>
</gene>
<proteinExistence type="predicted"/>